<dbReference type="Pfam" id="PF03125">
    <property type="entry name" value="Sre"/>
    <property type="match status" value="1"/>
</dbReference>
<dbReference type="Proteomes" id="UP000252519">
    <property type="component" value="Unassembled WGS sequence"/>
</dbReference>
<evidence type="ECO:0000256" key="1">
    <source>
        <dbReference type="ARBA" id="ARBA00006803"/>
    </source>
</evidence>
<dbReference type="GO" id="GO:0007606">
    <property type="term" value="P:sensory perception of chemical stimulus"/>
    <property type="evidence" value="ECO:0007669"/>
    <property type="project" value="InterPro"/>
</dbReference>
<dbReference type="OrthoDB" id="5811630at2759"/>
<dbReference type="InterPro" id="IPR004151">
    <property type="entry name" value="7TM_GPCR_serpentine_rcpt_Sre"/>
</dbReference>
<keyword evidence="2" id="KW-0812">Transmembrane</keyword>
<sequence length="152" mass="17680">MSLQVRENIKTSRIINRIFISFSILFTIGVAFYAFYLLVSVNGLYLLFGFVFDIVTCSPSIVIPLIVIFDEERLNRRVAQQLQRCEEIREFPRRNLSFPAHFLKLNAIFADIQNKISATPPILLKDLEGKTLNIAKELHPQTYFQQLEQAWN</sequence>
<accession>A0A368FN23</accession>
<organism evidence="3 4">
    <name type="scientific">Ancylostoma caninum</name>
    <name type="common">Dog hookworm</name>
    <dbReference type="NCBI Taxonomy" id="29170"/>
    <lineage>
        <taxon>Eukaryota</taxon>
        <taxon>Metazoa</taxon>
        <taxon>Ecdysozoa</taxon>
        <taxon>Nematoda</taxon>
        <taxon>Chromadorea</taxon>
        <taxon>Rhabditida</taxon>
        <taxon>Rhabditina</taxon>
        <taxon>Rhabditomorpha</taxon>
        <taxon>Strongyloidea</taxon>
        <taxon>Ancylostomatidae</taxon>
        <taxon>Ancylostomatinae</taxon>
        <taxon>Ancylostoma</taxon>
    </lineage>
</organism>
<reference evidence="3 4" key="1">
    <citation type="submission" date="2014-10" db="EMBL/GenBank/DDBJ databases">
        <title>Draft genome of the hookworm Ancylostoma caninum.</title>
        <authorList>
            <person name="Mitreva M."/>
        </authorList>
    </citation>
    <scope>NUCLEOTIDE SEQUENCE [LARGE SCALE GENOMIC DNA]</scope>
    <source>
        <strain evidence="3 4">Baltimore</strain>
    </source>
</reference>
<proteinExistence type="inferred from homology"/>
<evidence type="ECO:0000313" key="3">
    <source>
        <dbReference type="EMBL" id="RCN33452.1"/>
    </source>
</evidence>
<dbReference type="AlphaFoldDB" id="A0A368FN23"/>
<dbReference type="EMBL" id="JOJR01000921">
    <property type="protein sequence ID" value="RCN33452.1"/>
    <property type="molecule type" value="Genomic_DNA"/>
</dbReference>
<protein>
    <submittedName>
        <fullName evidence="3">Uncharacterized protein</fullName>
    </submittedName>
</protein>
<feature type="transmembrane region" description="Helical" evidence="2">
    <location>
        <begin position="18"/>
        <end position="39"/>
    </location>
</feature>
<evidence type="ECO:0000256" key="2">
    <source>
        <dbReference type="SAM" id="Phobius"/>
    </source>
</evidence>
<feature type="transmembrane region" description="Helical" evidence="2">
    <location>
        <begin position="45"/>
        <end position="69"/>
    </location>
</feature>
<keyword evidence="4" id="KW-1185">Reference proteome</keyword>
<evidence type="ECO:0000313" key="4">
    <source>
        <dbReference type="Proteomes" id="UP000252519"/>
    </source>
</evidence>
<gene>
    <name evidence="3" type="ORF">ANCCAN_20721</name>
</gene>
<keyword evidence="2" id="KW-1133">Transmembrane helix</keyword>
<dbReference type="GO" id="GO:0016020">
    <property type="term" value="C:membrane"/>
    <property type="evidence" value="ECO:0007669"/>
    <property type="project" value="InterPro"/>
</dbReference>
<name>A0A368FN23_ANCCA</name>
<comment type="caution">
    <text evidence="3">The sequence shown here is derived from an EMBL/GenBank/DDBJ whole genome shotgun (WGS) entry which is preliminary data.</text>
</comment>
<keyword evidence="2" id="KW-0472">Membrane</keyword>
<comment type="similarity">
    <text evidence="1">Belongs to the nematode receptor-like protein sre family.</text>
</comment>